<sequence>MIKRILIAITLLLLLVKPFIWAQSEDSSQRPNQVNYETAQTYEIGGIEVVGAVHTDAKGIVAISGLLVGEAIRIPSDQLSKAIRKIWKQGLFVDVGINIQKQVGDIVFLEIKVQEYPRFARHAYKGIPKGQHDDANAATRRYLHKGKAATPAMKKQAISALKELYVEKGFLEVSIEVEEEEDAIFKNAVRWIFNIKKGKRVRIEKINFHGLKKVKKGKLYRSMKETKRNNIWALLKPSKFIKEAYETDKQHLIAYYNEIGNRDAKIIKDSVYLVQKKNRKVLHIDLHIDEGNTYRFGDITFKGNTTYSDRILHNIMGIKKGDVYNSSLMNTRLEFDRNGRDIKTLYMDNGYLFFRADPIEKGVNGDSIDLEIRMVEGPIATIGKVTITGNSRTSEHVIRRELRTLPGNKFSRSDLIRSQRELIALNYFNPESLQINTPVNIEKGTVDIEYVVEEKVSDQIELSAGWGGSTVFGTVGLKLTNFSLRQFLKPETWSPLPAGDGQTLSFRIQTNGPAYQSYNFSFTEPWLGGKKPNSLTLSAYYSNFSNGYTPESSALERFQVAGVTLGWGTRLNFPDDFFVYQASVNYKKMDLLRWGDLNISSGTYHNLSFSQTLSRNSIDNPIFPTKGSNIALTLSLTLPYSLFSNQSTSDYTSMTEAQKYKMVEYHKWDFISEWYGQLAKNFVVKLGLKAGFLGYYNPNIGLTPFDRYELGGNGISNPQTIQGKDVISLRGYDVGHLAANANGAAIYNKFSVEFRYLISPNPSAMIWVLAFAEAGNVWSDFKNYNPFNLKRSAGLGIRVFLPAFGTLGFDYGLGFDKPGLDGVKDITKYGTFNIVLGVEPK</sequence>
<accession>A0A915YFI4</accession>
<feature type="domain" description="POTRA" evidence="9">
    <location>
        <begin position="294"/>
        <end position="377"/>
    </location>
</feature>
<dbReference type="InterPro" id="IPR023707">
    <property type="entry name" value="OM_assembly_BamA"/>
</dbReference>
<dbReference type="InterPro" id="IPR034746">
    <property type="entry name" value="POTRA"/>
</dbReference>
<keyword evidence="2" id="KW-1134">Transmembrane beta strand</keyword>
<dbReference type="Proteomes" id="UP001060919">
    <property type="component" value="Chromosome"/>
</dbReference>
<reference evidence="10" key="1">
    <citation type="submission" date="2022-09" db="EMBL/GenBank/DDBJ databases">
        <title>Aureispira anguillicida sp. nov., isolated from Leptocephalus of Japanese eel Anguilla japonica.</title>
        <authorList>
            <person name="Yuasa K."/>
            <person name="Mekata T."/>
            <person name="Ikunari K."/>
        </authorList>
    </citation>
    <scope>NUCLEOTIDE SEQUENCE</scope>
    <source>
        <strain evidence="10">EL160426</strain>
    </source>
</reference>
<dbReference type="PROSITE" id="PS51779">
    <property type="entry name" value="POTRA"/>
    <property type="match status" value="2"/>
</dbReference>
<dbReference type="Gene3D" id="3.10.20.310">
    <property type="entry name" value="membrane protein fhac"/>
    <property type="match status" value="4"/>
</dbReference>
<dbReference type="AlphaFoldDB" id="A0A915YFI4"/>
<dbReference type="PANTHER" id="PTHR12815">
    <property type="entry name" value="SORTING AND ASSEMBLY MACHINERY SAMM50 PROTEIN FAMILY MEMBER"/>
    <property type="match status" value="1"/>
</dbReference>
<dbReference type="NCBIfam" id="TIGR03303">
    <property type="entry name" value="OM_YaeT"/>
    <property type="match status" value="1"/>
</dbReference>
<dbReference type="Pfam" id="PF07244">
    <property type="entry name" value="POTRA"/>
    <property type="match status" value="3"/>
</dbReference>
<comment type="subcellular location">
    <subcellularLocation>
        <location evidence="1">Membrane</location>
    </subcellularLocation>
</comment>
<evidence type="ECO:0000313" key="10">
    <source>
        <dbReference type="EMBL" id="BDS12173.1"/>
    </source>
</evidence>
<evidence type="ECO:0000313" key="11">
    <source>
        <dbReference type="Proteomes" id="UP001060919"/>
    </source>
</evidence>
<dbReference type="InterPro" id="IPR000184">
    <property type="entry name" value="Bac_surfAg_D15"/>
</dbReference>
<evidence type="ECO:0000256" key="1">
    <source>
        <dbReference type="ARBA" id="ARBA00004370"/>
    </source>
</evidence>
<evidence type="ECO:0000256" key="4">
    <source>
        <dbReference type="ARBA" id="ARBA00022729"/>
    </source>
</evidence>
<evidence type="ECO:0000256" key="3">
    <source>
        <dbReference type="ARBA" id="ARBA00022692"/>
    </source>
</evidence>
<dbReference type="Pfam" id="PF01103">
    <property type="entry name" value="Omp85"/>
    <property type="match status" value="1"/>
</dbReference>
<dbReference type="KEGG" id="aup:AsAng_0028880"/>
<evidence type="ECO:0000256" key="2">
    <source>
        <dbReference type="ARBA" id="ARBA00022452"/>
    </source>
</evidence>
<dbReference type="InterPro" id="IPR010827">
    <property type="entry name" value="BamA/TamA_POTRA"/>
</dbReference>
<evidence type="ECO:0000256" key="8">
    <source>
        <dbReference type="NCBIfam" id="TIGR03303"/>
    </source>
</evidence>
<keyword evidence="3" id="KW-0812">Transmembrane</keyword>
<dbReference type="PIRSF" id="PIRSF006076">
    <property type="entry name" value="OM_assembly_OMP85"/>
    <property type="match status" value="1"/>
</dbReference>
<keyword evidence="7" id="KW-0998">Cell outer membrane</keyword>
<keyword evidence="6" id="KW-0472">Membrane</keyword>
<dbReference type="GO" id="GO:0071709">
    <property type="term" value="P:membrane assembly"/>
    <property type="evidence" value="ECO:0007669"/>
    <property type="project" value="InterPro"/>
</dbReference>
<evidence type="ECO:0000256" key="5">
    <source>
        <dbReference type="ARBA" id="ARBA00022737"/>
    </source>
</evidence>
<keyword evidence="11" id="KW-1185">Reference proteome</keyword>
<keyword evidence="5" id="KW-0677">Repeat</keyword>
<dbReference type="PANTHER" id="PTHR12815:SF47">
    <property type="entry name" value="TRANSLOCATION AND ASSEMBLY MODULE SUBUNIT TAMA"/>
    <property type="match status" value="1"/>
</dbReference>
<dbReference type="InterPro" id="IPR039910">
    <property type="entry name" value="D15-like"/>
</dbReference>
<evidence type="ECO:0000259" key="9">
    <source>
        <dbReference type="PROSITE" id="PS51779"/>
    </source>
</evidence>
<proteinExistence type="predicted"/>
<gene>
    <name evidence="10" type="ORF">AsAng_0028880</name>
</gene>
<dbReference type="GO" id="GO:0009279">
    <property type="term" value="C:cell outer membrane"/>
    <property type="evidence" value="ECO:0007669"/>
    <property type="project" value="UniProtKB-UniRule"/>
</dbReference>
<evidence type="ECO:0000256" key="6">
    <source>
        <dbReference type="ARBA" id="ARBA00023136"/>
    </source>
</evidence>
<name>A0A915YFI4_9BACT</name>
<dbReference type="Gene3D" id="2.40.160.50">
    <property type="entry name" value="membrane protein fhac: a member of the omp85/tpsb transporter family"/>
    <property type="match status" value="1"/>
</dbReference>
<keyword evidence="4" id="KW-0732">Signal</keyword>
<protein>
    <recommendedName>
        <fullName evidence="8">Outer membrane protein assembly factor BamA</fullName>
    </recommendedName>
</protein>
<evidence type="ECO:0000256" key="7">
    <source>
        <dbReference type="ARBA" id="ARBA00023237"/>
    </source>
</evidence>
<dbReference type="RefSeq" id="WP_264793280.1">
    <property type="nucleotide sequence ID" value="NZ_AP026867.1"/>
</dbReference>
<dbReference type="EMBL" id="AP026867">
    <property type="protein sequence ID" value="BDS12173.1"/>
    <property type="molecule type" value="Genomic_DNA"/>
</dbReference>
<organism evidence="10 11">
    <name type="scientific">Aureispira anguillae</name>
    <dbReference type="NCBI Taxonomy" id="2864201"/>
    <lineage>
        <taxon>Bacteria</taxon>
        <taxon>Pseudomonadati</taxon>
        <taxon>Bacteroidota</taxon>
        <taxon>Saprospiria</taxon>
        <taxon>Saprospirales</taxon>
        <taxon>Saprospiraceae</taxon>
        <taxon>Aureispira</taxon>
    </lineage>
</organism>
<feature type="domain" description="POTRA" evidence="9">
    <location>
        <begin position="380"/>
        <end position="455"/>
    </location>
</feature>